<accession>A0A2T0RGM0</accession>
<reference evidence="1 2" key="1">
    <citation type="submission" date="2018-03" db="EMBL/GenBank/DDBJ databases">
        <title>Genomic Encyclopedia of Archaeal and Bacterial Type Strains, Phase II (KMG-II): from individual species to whole genera.</title>
        <authorList>
            <person name="Goeker M."/>
        </authorList>
    </citation>
    <scope>NUCLEOTIDE SEQUENCE [LARGE SCALE GENOMIC DNA]</scope>
    <source>
        <strain evidence="1 2">DSM 45348</strain>
    </source>
</reference>
<proteinExistence type="predicted"/>
<sequence length="92" mass="9291">MTPDLEVDPDGVRAWAAALTAAGQGFHLAPLPPVPGPRWSATDGGTAAAAAARRTVAEIADALVATARAANGTVDDYEAADDRAAARLRNIA</sequence>
<name>A0A2T0RGM0_9ACTN</name>
<evidence type="ECO:0000313" key="1">
    <source>
        <dbReference type="EMBL" id="PRY20305.1"/>
    </source>
</evidence>
<protein>
    <recommendedName>
        <fullName evidence="3">Excreted virulence factor EspC (Type VII ESX diderm)</fullName>
    </recommendedName>
</protein>
<dbReference type="EMBL" id="PVZG01000024">
    <property type="protein sequence ID" value="PRY20305.1"/>
    <property type="molecule type" value="Genomic_DNA"/>
</dbReference>
<comment type="caution">
    <text evidence="1">The sequence shown here is derived from an EMBL/GenBank/DDBJ whole genome shotgun (WGS) entry which is preliminary data.</text>
</comment>
<dbReference type="Proteomes" id="UP000239209">
    <property type="component" value="Unassembled WGS sequence"/>
</dbReference>
<gene>
    <name evidence="1" type="ORF">CLV70_12417</name>
</gene>
<evidence type="ECO:0008006" key="3">
    <source>
        <dbReference type="Google" id="ProtNLM"/>
    </source>
</evidence>
<evidence type="ECO:0000313" key="2">
    <source>
        <dbReference type="Proteomes" id="UP000239209"/>
    </source>
</evidence>
<organism evidence="1 2">
    <name type="scientific">Pseudosporangium ferrugineum</name>
    <dbReference type="NCBI Taxonomy" id="439699"/>
    <lineage>
        <taxon>Bacteria</taxon>
        <taxon>Bacillati</taxon>
        <taxon>Actinomycetota</taxon>
        <taxon>Actinomycetes</taxon>
        <taxon>Micromonosporales</taxon>
        <taxon>Micromonosporaceae</taxon>
        <taxon>Pseudosporangium</taxon>
    </lineage>
</organism>
<dbReference type="AlphaFoldDB" id="A0A2T0RGM0"/>
<keyword evidence="2" id="KW-1185">Reference proteome</keyword>
<dbReference type="RefSeq" id="WP_106130594.1">
    <property type="nucleotide sequence ID" value="NZ_PVZG01000024.1"/>
</dbReference>